<dbReference type="EMBL" id="CAJNNW010033646">
    <property type="protein sequence ID" value="CAE8719812.1"/>
    <property type="molecule type" value="Genomic_DNA"/>
</dbReference>
<name>A0A813HB24_POLGL</name>
<evidence type="ECO:0000313" key="1">
    <source>
        <dbReference type="EMBL" id="CAE8634873.1"/>
    </source>
</evidence>
<comment type="caution">
    <text evidence="1">The sequence shown here is derived from an EMBL/GenBank/DDBJ whole genome shotgun (WGS) entry which is preliminary data.</text>
</comment>
<evidence type="ECO:0000313" key="3">
    <source>
        <dbReference type="Proteomes" id="UP000654075"/>
    </source>
</evidence>
<dbReference type="Proteomes" id="UP000626109">
    <property type="component" value="Unassembled WGS sequence"/>
</dbReference>
<gene>
    <name evidence="1" type="ORF">PGLA1383_LOCUS50486</name>
    <name evidence="2" type="ORF">PGLA2088_LOCUS40899</name>
</gene>
<accession>A0A813HB24</accession>
<dbReference type="AlphaFoldDB" id="A0A813HB24"/>
<proteinExistence type="predicted"/>
<protein>
    <submittedName>
        <fullName evidence="1">Uncharacterized protein</fullName>
    </submittedName>
</protein>
<dbReference type="Proteomes" id="UP000654075">
    <property type="component" value="Unassembled WGS sequence"/>
</dbReference>
<evidence type="ECO:0000313" key="2">
    <source>
        <dbReference type="EMBL" id="CAE8719812.1"/>
    </source>
</evidence>
<organism evidence="1 3">
    <name type="scientific">Polarella glacialis</name>
    <name type="common">Dinoflagellate</name>
    <dbReference type="NCBI Taxonomy" id="89957"/>
    <lineage>
        <taxon>Eukaryota</taxon>
        <taxon>Sar</taxon>
        <taxon>Alveolata</taxon>
        <taxon>Dinophyceae</taxon>
        <taxon>Suessiales</taxon>
        <taxon>Suessiaceae</taxon>
        <taxon>Polarella</taxon>
    </lineage>
</organism>
<dbReference type="EMBL" id="CAJNNV010031166">
    <property type="protein sequence ID" value="CAE8634873.1"/>
    <property type="molecule type" value="Genomic_DNA"/>
</dbReference>
<reference evidence="1" key="1">
    <citation type="submission" date="2021-02" db="EMBL/GenBank/DDBJ databases">
        <authorList>
            <person name="Dougan E. K."/>
            <person name="Rhodes N."/>
            <person name="Thang M."/>
            <person name="Chan C."/>
        </authorList>
    </citation>
    <scope>NUCLEOTIDE SEQUENCE</scope>
</reference>
<sequence length="208" mass="22904">MAARVNEKRSMVQAWSRSALLPDVKIWLHICGSSFIPPDGPKLQSHCLYTVAGPAIDILGSCLHTLRQITSSSVCTCHQRRCVFSEAAKVRRADHFRRTSVSTWQTVCLPCEPKWPVRLASAKIPGWRKFAAVSSTLAKGDTSKGCASSVQQAWKVRREGFRGLGSSQTSSSEDRWFLDFIPAAGGSSTRGEGDVLAWHVAAKKMRCR</sequence>
<keyword evidence="3" id="KW-1185">Reference proteome</keyword>